<dbReference type="KEGG" id="amr:AM1_5281"/>
<protein>
    <submittedName>
        <fullName evidence="1">Uncharacterized protein</fullName>
    </submittedName>
</protein>
<proteinExistence type="predicted"/>
<sequence>MLHITDWESKVMLAMRNQHSMTPQVHDKIKDFWLTGSSGFVTKP</sequence>
<reference evidence="1 2" key="1">
    <citation type="journal article" date="2008" name="Proc. Natl. Acad. Sci. U.S.A.">
        <title>Niche adaptation and genome expansion in the chlorophyll d-producing cyanobacterium Acaryochloris marina.</title>
        <authorList>
            <person name="Swingley W.D."/>
            <person name="Chen M."/>
            <person name="Cheung P.C."/>
            <person name="Conrad A.L."/>
            <person name="Dejesa L.C."/>
            <person name="Hao J."/>
            <person name="Honchak B.M."/>
            <person name="Karbach L.E."/>
            <person name="Kurdoglu A."/>
            <person name="Lahiri S."/>
            <person name="Mastrian S.D."/>
            <person name="Miyashita H."/>
            <person name="Page L."/>
            <person name="Ramakrishna P."/>
            <person name="Satoh S."/>
            <person name="Sattley W.M."/>
            <person name="Shimada Y."/>
            <person name="Taylor H.L."/>
            <person name="Tomo T."/>
            <person name="Tsuchiya T."/>
            <person name="Wang Z.T."/>
            <person name="Raymond J."/>
            <person name="Mimuro M."/>
            <person name="Blankenship R.E."/>
            <person name="Touchman J.W."/>
        </authorList>
    </citation>
    <scope>NUCLEOTIDE SEQUENCE [LARGE SCALE GENOMIC DNA]</scope>
    <source>
        <strain evidence="2">MBIC 11017</strain>
    </source>
</reference>
<evidence type="ECO:0000313" key="2">
    <source>
        <dbReference type="Proteomes" id="UP000000268"/>
    </source>
</evidence>
<dbReference type="STRING" id="329726.AM1_5281"/>
<accession>B0CAP1</accession>
<keyword evidence="2" id="KW-1185">Reference proteome</keyword>
<organism evidence="1 2">
    <name type="scientific">Acaryochloris marina (strain MBIC 11017)</name>
    <dbReference type="NCBI Taxonomy" id="329726"/>
    <lineage>
        <taxon>Bacteria</taxon>
        <taxon>Bacillati</taxon>
        <taxon>Cyanobacteriota</taxon>
        <taxon>Cyanophyceae</taxon>
        <taxon>Acaryochloridales</taxon>
        <taxon>Acaryochloridaceae</taxon>
        <taxon>Acaryochloris</taxon>
    </lineage>
</organism>
<name>B0CAP1_ACAM1</name>
<evidence type="ECO:0000313" key="1">
    <source>
        <dbReference type="EMBL" id="ABW30242.1"/>
    </source>
</evidence>
<gene>
    <name evidence="1" type="ordered locus">AM1_5281</name>
</gene>
<dbReference type="EMBL" id="CP000828">
    <property type="protein sequence ID" value="ABW30242.1"/>
    <property type="molecule type" value="Genomic_DNA"/>
</dbReference>
<dbReference type="AlphaFoldDB" id="B0CAP1"/>
<dbReference type="Proteomes" id="UP000000268">
    <property type="component" value="Chromosome"/>
</dbReference>
<dbReference type="HOGENOM" id="CLU_3210988_0_0_3"/>